<feature type="compositionally biased region" description="Basic and acidic residues" evidence="12">
    <location>
        <begin position="110"/>
        <end position="119"/>
    </location>
</feature>
<feature type="transmembrane region" description="Helical" evidence="13">
    <location>
        <begin position="273"/>
        <end position="294"/>
    </location>
</feature>
<evidence type="ECO:0000256" key="12">
    <source>
        <dbReference type="SAM" id="MobiDB-lite"/>
    </source>
</evidence>
<dbReference type="GO" id="GO:0005789">
    <property type="term" value="C:endoplasmic reticulum membrane"/>
    <property type="evidence" value="ECO:0007669"/>
    <property type="project" value="UniProtKB-SubCell"/>
</dbReference>
<evidence type="ECO:0000313" key="15">
    <source>
        <dbReference type="Proteomes" id="UP001217754"/>
    </source>
</evidence>
<evidence type="ECO:0000256" key="6">
    <source>
        <dbReference type="ARBA" id="ARBA00022679"/>
    </source>
</evidence>
<feature type="compositionally biased region" description="Low complexity" evidence="12">
    <location>
        <begin position="727"/>
        <end position="740"/>
    </location>
</feature>
<feature type="compositionally biased region" description="Basic and acidic residues" evidence="12">
    <location>
        <begin position="689"/>
        <end position="700"/>
    </location>
</feature>
<dbReference type="PANTHER" id="PTHR12413:SF1">
    <property type="entry name" value="DOLICHYL PYROPHOSPHATE MAN9GLCNAC2 ALPHA-1,3-GLUCOSYLTRANSFERASE"/>
    <property type="match status" value="1"/>
</dbReference>
<evidence type="ECO:0000256" key="9">
    <source>
        <dbReference type="ARBA" id="ARBA00022989"/>
    </source>
</evidence>
<feature type="transmembrane region" description="Helical" evidence="13">
    <location>
        <begin position="339"/>
        <end position="361"/>
    </location>
</feature>
<feature type="transmembrane region" description="Helical" evidence="13">
    <location>
        <begin position="508"/>
        <end position="526"/>
    </location>
</feature>
<keyword evidence="9 13" id="KW-1133">Transmembrane helix</keyword>
<organism evidence="14 15">
    <name type="scientific">Malassezia japonica</name>
    <dbReference type="NCBI Taxonomy" id="223818"/>
    <lineage>
        <taxon>Eukaryota</taxon>
        <taxon>Fungi</taxon>
        <taxon>Dikarya</taxon>
        <taxon>Basidiomycota</taxon>
        <taxon>Ustilaginomycotina</taxon>
        <taxon>Malasseziomycetes</taxon>
        <taxon>Malasseziales</taxon>
        <taxon>Malasseziaceae</taxon>
        <taxon>Malassezia</taxon>
    </lineage>
</organism>
<accession>A0AAF0F5P3</accession>
<name>A0AAF0F5P3_9BASI</name>
<evidence type="ECO:0000256" key="10">
    <source>
        <dbReference type="ARBA" id="ARBA00023136"/>
    </source>
</evidence>
<dbReference type="AlphaFoldDB" id="A0AAF0F5P3"/>
<dbReference type="RefSeq" id="XP_060123251.1">
    <property type="nucleotide sequence ID" value="XM_060267268.1"/>
</dbReference>
<feature type="region of interest" description="Disordered" evidence="12">
    <location>
        <begin position="1"/>
        <end position="119"/>
    </location>
</feature>
<reference evidence="14" key="1">
    <citation type="submission" date="2023-03" db="EMBL/GenBank/DDBJ databases">
        <title>Mating type loci evolution in Malassezia.</title>
        <authorList>
            <person name="Coelho M.A."/>
        </authorList>
    </citation>
    <scope>NUCLEOTIDE SEQUENCE</scope>
    <source>
        <strain evidence="14">CBS 9431</strain>
    </source>
</reference>
<comment type="pathway">
    <text evidence="2">Protein modification; protein glycosylation.</text>
</comment>
<feature type="transmembrane region" description="Helical" evidence="13">
    <location>
        <begin position="848"/>
        <end position="866"/>
    </location>
</feature>
<proteinExistence type="inferred from homology"/>
<feature type="transmembrane region" description="Helical" evidence="13">
    <location>
        <begin position="600"/>
        <end position="626"/>
    </location>
</feature>
<dbReference type="Pfam" id="PF03155">
    <property type="entry name" value="Alg6_Alg8"/>
    <property type="match status" value="3"/>
</dbReference>
<feature type="transmembrane region" description="Helical" evidence="13">
    <location>
        <begin position="886"/>
        <end position="903"/>
    </location>
</feature>
<keyword evidence="5 14" id="KW-0328">Glycosyltransferase</keyword>
<evidence type="ECO:0000256" key="13">
    <source>
        <dbReference type="SAM" id="Phobius"/>
    </source>
</evidence>
<feature type="region of interest" description="Disordered" evidence="12">
    <location>
        <begin position="654"/>
        <end position="740"/>
    </location>
</feature>
<evidence type="ECO:0000256" key="4">
    <source>
        <dbReference type="ARBA" id="ARBA00011937"/>
    </source>
</evidence>
<evidence type="ECO:0000256" key="7">
    <source>
        <dbReference type="ARBA" id="ARBA00022692"/>
    </source>
</evidence>
<feature type="transmembrane region" description="Helical" evidence="13">
    <location>
        <begin position="819"/>
        <end position="841"/>
    </location>
</feature>
<feature type="compositionally biased region" description="Low complexity" evidence="12">
    <location>
        <begin position="223"/>
        <end position="239"/>
    </location>
</feature>
<feature type="region of interest" description="Disordered" evidence="12">
    <location>
        <begin position="196"/>
        <end position="249"/>
    </location>
</feature>
<comment type="similarity">
    <text evidence="3">Belongs to the ALG6/ALG8 glucosyltransferase family.</text>
</comment>
<evidence type="ECO:0000256" key="11">
    <source>
        <dbReference type="ARBA" id="ARBA00032921"/>
    </source>
</evidence>
<keyword evidence="15" id="KW-1185">Reference proteome</keyword>
<evidence type="ECO:0000256" key="1">
    <source>
        <dbReference type="ARBA" id="ARBA00004477"/>
    </source>
</evidence>
<keyword evidence="10 13" id="KW-0472">Membrane</keyword>
<feature type="transmembrane region" description="Helical" evidence="13">
    <location>
        <begin position="373"/>
        <end position="398"/>
    </location>
</feature>
<dbReference type="Proteomes" id="UP001217754">
    <property type="component" value="Chromosome 6"/>
</dbReference>
<feature type="transmembrane region" description="Helical" evidence="13">
    <location>
        <begin position="485"/>
        <end position="502"/>
    </location>
</feature>
<comment type="subcellular location">
    <subcellularLocation>
        <location evidence="1">Endoplasmic reticulum membrane</location>
        <topology evidence="1">Multi-pass membrane protein</topology>
    </subcellularLocation>
</comment>
<keyword evidence="7 13" id="KW-0812">Transmembrane</keyword>
<dbReference type="GO" id="GO:0042281">
    <property type="term" value="F:dolichyl pyrophosphate Man9GlcNAc2 alpha-1,3-glucosyltransferase activity"/>
    <property type="evidence" value="ECO:0007669"/>
    <property type="project" value="UniProtKB-EC"/>
</dbReference>
<feature type="compositionally biased region" description="Polar residues" evidence="12">
    <location>
        <begin position="38"/>
        <end position="59"/>
    </location>
</feature>
<evidence type="ECO:0000313" key="14">
    <source>
        <dbReference type="EMBL" id="WFD40354.1"/>
    </source>
</evidence>
<feature type="compositionally biased region" description="Polar residues" evidence="12">
    <location>
        <begin position="701"/>
        <end position="715"/>
    </location>
</feature>
<evidence type="ECO:0000256" key="3">
    <source>
        <dbReference type="ARBA" id="ARBA00008715"/>
    </source>
</evidence>
<protein>
    <recommendedName>
        <fullName evidence="4">dolichyl-P-Glc:Man9GlcNAc2-PP-dolichol alpha-1,3-glucosyltransferase</fullName>
        <ecNumber evidence="4">2.4.1.267</ecNumber>
    </recommendedName>
    <alternativeName>
        <fullName evidence="11">Dol-P-Glc:Man(9)GlcNAc(2)-PP-Dol alpha-1,3-glucosyltransferase</fullName>
    </alternativeName>
</protein>
<evidence type="ECO:0000256" key="8">
    <source>
        <dbReference type="ARBA" id="ARBA00022824"/>
    </source>
</evidence>
<feature type="compositionally biased region" description="Basic and acidic residues" evidence="12">
    <location>
        <begin position="1"/>
        <end position="19"/>
    </location>
</feature>
<keyword evidence="6 14" id="KW-0808">Transferase</keyword>
<feature type="transmembrane region" description="Helical" evidence="13">
    <location>
        <begin position="533"/>
        <end position="552"/>
    </location>
</feature>
<dbReference type="EMBL" id="CP119963">
    <property type="protein sequence ID" value="WFD40354.1"/>
    <property type="molecule type" value="Genomic_DNA"/>
</dbReference>
<sequence length="929" mass="100893">MRISDKAGMDVDADLDRAADIPLGAVRPRNRAPRDKPSSSSVGSGTRPPSLSQHAQRPGSSRRLANIPDADTDESAAPSVEQWLESSAPSARTGERRARRERAPSSSHRMRTDDTASVRERISRNDRAEVMSAKALSSSSRVLWPGRGDTASLRGDVGGDVGDASAKTYERIANWRERNAVASEAVEGIVPPSLRKSTSWLSGADTPSARSRPRTQFDALSVASSRRAPRASEAPTTATVPERRALPNATPYNADSPLRNVLRWMGQEEMQGMIPLLGYAAVVLVRWLVALGGYSGRGMPPMYGDFEAQRHWIELTLHLPTSRWYFYDLPYWGLDYPPLTAWVSMACGWVASLFPALRASFALDTSRGAESPGLLVFMRLSVLALEALVYMPAVAFFLERRLEGRSTRARHVALYTVLLQPALILIDHGHFQYNAVMLGLSAMSFALLYSRLPNVHVRAGMRPGTDTANSAGLQRMLLDSLSRQISYEYVIAAIFFSLSLCFKQMALYYAPAVFAVMLGRCVGLAGQGWRRGAWLFLGLGAATSATFLVAFLPWVGHWQSLQQCIVRIFPLARGLFEDKVANVWCFLSVLPLGKYKLHRAFAATTLAKVSLVATLVALLPGCILLFRAAVETCRLEMILDDAQAEQVVANVRRRGGSVASGREGTQVGSQRPTSVRESVARSVAPSAHESSRGSLSDRRSTTSGSLFAGSTSTWMANGAPRPRPKTRQAPARPQSSSPSPAATLLPYTLLSTSLAFFLLGFQTHEKSILLPLLPLTLLLTTKGDRTGAGAAVADWEWAVLANNVGVFGLWPLLQRDGQAMPLVLLTLGWNALIGYNPFAALHTTRQTFVAWLSAAVHLGMGGLLVLEAVVPRAAPSLLARYPDLFAVFNVLLVTPVLVLLFLWTTKKQVGIGLATGLLSLSSKSKARVL</sequence>
<keyword evidence="8" id="KW-0256">Endoplasmic reticulum</keyword>
<dbReference type="EC" id="2.4.1.267" evidence="4"/>
<dbReference type="PANTHER" id="PTHR12413">
    <property type="entry name" value="DOLICHYL GLYCOSYLTRANSFERASE"/>
    <property type="match status" value="1"/>
</dbReference>
<dbReference type="GeneID" id="85226991"/>
<evidence type="ECO:0000256" key="2">
    <source>
        <dbReference type="ARBA" id="ARBA00004922"/>
    </source>
</evidence>
<feature type="compositionally biased region" description="Basic and acidic residues" evidence="12">
    <location>
        <begin position="93"/>
        <end position="103"/>
    </location>
</feature>
<evidence type="ECO:0000256" key="5">
    <source>
        <dbReference type="ARBA" id="ARBA00022676"/>
    </source>
</evidence>
<feature type="compositionally biased region" description="Polar residues" evidence="12">
    <location>
        <begin position="666"/>
        <end position="676"/>
    </location>
</feature>
<gene>
    <name evidence="14" type="primary">ALG6</name>
    <name evidence="14" type="ORF">MJAP1_003340</name>
</gene>
<dbReference type="InterPro" id="IPR004856">
    <property type="entry name" value="Glyco_trans_ALG6/ALG8"/>
</dbReference>